<feature type="domain" description="NAD(P)-binding" evidence="1">
    <location>
        <begin position="7"/>
        <end position="222"/>
    </location>
</feature>
<dbReference type="Proteomes" id="UP000295793">
    <property type="component" value="Unassembled WGS sequence"/>
</dbReference>
<dbReference type="Gene3D" id="3.40.50.720">
    <property type="entry name" value="NAD(P)-binding Rossmann-like Domain"/>
    <property type="match status" value="1"/>
</dbReference>
<evidence type="ECO:0000259" key="1">
    <source>
        <dbReference type="Pfam" id="PF13460"/>
    </source>
</evidence>
<protein>
    <submittedName>
        <fullName evidence="2">Putative NAD(P)-binding protein</fullName>
    </submittedName>
</protein>
<accession>A0A4V2UJR2</accession>
<sequence>MTTLVLGATGATGSQVVKQLLLKQQKVRMIARQGSDLPDDITQNPDVDVILANVSEVSEEQMVVLLEGCNSVVCCLGHNLSFRGIYGKPRRLVTDAIKTIHHAVRIIQPSTPMKLILMNSSGVRNKGLNERVSMANALVIFLLRYLLPPHADNEQASAYLEQSVGTGDTYLQWLAVRPDALVDENQVSHYVLEPSPIRDAIFNAGKVSRISVAHLMAALVTDDRLWAQWKFRFPVVYGQDE</sequence>
<dbReference type="PANTHER" id="PTHR15020">
    <property type="entry name" value="FLAVIN REDUCTASE-RELATED"/>
    <property type="match status" value="1"/>
</dbReference>
<dbReference type="EMBL" id="SLZR01000007">
    <property type="protein sequence ID" value="TCS41106.1"/>
    <property type="molecule type" value="Genomic_DNA"/>
</dbReference>
<dbReference type="OrthoDB" id="9785372at2"/>
<name>A0A4V2UJR2_9GAMM</name>
<dbReference type="InterPro" id="IPR016040">
    <property type="entry name" value="NAD(P)-bd_dom"/>
</dbReference>
<evidence type="ECO:0000313" key="3">
    <source>
        <dbReference type="Proteomes" id="UP000295793"/>
    </source>
</evidence>
<organism evidence="2 3">
    <name type="scientific">Reinekea marinisedimentorum</name>
    <dbReference type="NCBI Taxonomy" id="230495"/>
    <lineage>
        <taxon>Bacteria</taxon>
        <taxon>Pseudomonadati</taxon>
        <taxon>Pseudomonadota</taxon>
        <taxon>Gammaproteobacteria</taxon>
        <taxon>Oceanospirillales</taxon>
        <taxon>Saccharospirillaceae</taxon>
        <taxon>Reinekea</taxon>
    </lineage>
</organism>
<dbReference type="PANTHER" id="PTHR15020:SF11">
    <property type="entry name" value="OS06G0360300 PROTEIN"/>
    <property type="match status" value="1"/>
</dbReference>
<dbReference type="AlphaFoldDB" id="A0A4V2UJR2"/>
<dbReference type="InterPro" id="IPR036291">
    <property type="entry name" value="NAD(P)-bd_dom_sf"/>
</dbReference>
<comment type="caution">
    <text evidence="2">The sequence shown here is derived from an EMBL/GenBank/DDBJ whole genome shotgun (WGS) entry which is preliminary data.</text>
</comment>
<evidence type="ECO:0000313" key="2">
    <source>
        <dbReference type="EMBL" id="TCS41106.1"/>
    </source>
</evidence>
<keyword evidence="3" id="KW-1185">Reference proteome</keyword>
<dbReference type="Pfam" id="PF13460">
    <property type="entry name" value="NAD_binding_10"/>
    <property type="match status" value="1"/>
</dbReference>
<dbReference type="RefSeq" id="WP_132701547.1">
    <property type="nucleotide sequence ID" value="NZ_SLZR01000007.1"/>
</dbReference>
<reference evidence="2 3" key="1">
    <citation type="submission" date="2019-03" db="EMBL/GenBank/DDBJ databases">
        <title>Genomic Encyclopedia of Archaeal and Bacterial Type Strains, Phase II (KMG-II): from individual species to whole genera.</title>
        <authorList>
            <person name="Goeker M."/>
        </authorList>
    </citation>
    <scope>NUCLEOTIDE SEQUENCE [LARGE SCALE GENOMIC DNA]</scope>
    <source>
        <strain evidence="2 3">DSM 15388</strain>
    </source>
</reference>
<gene>
    <name evidence="2" type="ORF">BCF53_107120</name>
</gene>
<proteinExistence type="predicted"/>
<dbReference type="SUPFAM" id="SSF51735">
    <property type="entry name" value="NAD(P)-binding Rossmann-fold domains"/>
    <property type="match status" value="1"/>
</dbReference>